<name>A0A7S4ETW6_CHRCT</name>
<dbReference type="AlphaFoldDB" id="A0A7S4ETW6"/>
<evidence type="ECO:0000256" key="5">
    <source>
        <dbReference type="SAM" id="MobiDB-lite"/>
    </source>
</evidence>
<feature type="transmembrane region" description="Helical" evidence="6">
    <location>
        <begin position="625"/>
        <end position="648"/>
    </location>
</feature>
<evidence type="ECO:0000256" key="3">
    <source>
        <dbReference type="ARBA" id="ARBA00022989"/>
    </source>
</evidence>
<dbReference type="GO" id="GO:0030134">
    <property type="term" value="C:COPII-coated ER to Golgi transport vesicle"/>
    <property type="evidence" value="ECO:0007669"/>
    <property type="project" value="TreeGrafter"/>
</dbReference>
<dbReference type="Gene3D" id="3.40.30.10">
    <property type="entry name" value="Glutaredoxin"/>
    <property type="match status" value="1"/>
</dbReference>
<dbReference type="Pfam" id="PF07970">
    <property type="entry name" value="COPIIcoated_ERV"/>
    <property type="match status" value="1"/>
</dbReference>
<evidence type="ECO:0000256" key="4">
    <source>
        <dbReference type="ARBA" id="ARBA00023136"/>
    </source>
</evidence>
<dbReference type="GO" id="GO:0005783">
    <property type="term" value="C:endoplasmic reticulum"/>
    <property type="evidence" value="ECO:0007669"/>
    <property type="project" value="TreeGrafter"/>
</dbReference>
<dbReference type="Pfam" id="PF13850">
    <property type="entry name" value="ERGIC_N"/>
    <property type="match status" value="1"/>
</dbReference>
<evidence type="ECO:0000259" key="8">
    <source>
        <dbReference type="Pfam" id="PF13850"/>
    </source>
</evidence>
<dbReference type="InterPro" id="IPR036249">
    <property type="entry name" value="Thioredoxin-like_sf"/>
</dbReference>
<feature type="transmembrane region" description="Helical" evidence="6">
    <location>
        <begin position="21"/>
        <end position="44"/>
    </location>
</feature>
<evidence type="ECO:0000256" key="1">
    <source>
        <dbReference type="ARBA" id="ARBA00004370"/>
    </source>
</evidence>
<evidence type="ECO:0000256" key="6">
    <source>
        <dbReference type="SAM" id="Phobius"/>
    </source>
</evidence>
<evidence type="ECO:0000313" key="9">
    <source>
        <dbReference type="EMBL" id="CAE0751902.1"/>
    </source>
</evidence>
<feature type="domain" description="Endoplasmic reticulum vesicle transporter C-terminal" evidence="7">
    <location>
        <begin position="545"/>
        <end position="644"/>
    </location>
</feature>
<dbReference type="SUPFAM" id="SSF52833">
    <property type="entry name" value="Thioredoxin-like"/>
    <property type="match status" value="1"/>
</dbReference>
<keyword evidence="3 6" id="KW-1133">Transmembrane helix</keyword>
<evidence type="ECO:0000259" key="7">
    <source>
        <dbReference type="Pfam" id="PF07970"/>
    </source>
</evidence>
<dbReference type="PANTHER" id="PTHR10984">
    <property type="entry name" value="ENDOPLASMIC RETICULUM-GOLGI INTERMEDIATE COMPARTMENT PROTEIN"/>
    <property type="match status" value="1"/>
</dbReference>
<dbReference type="InterPro" id="IPR045888">
    <property type="entry name" value="Erv"/>
</dbReference>
<feature type="compositionally biased region" description="Acidic residues" evidence="5">
    <location>
        <begin position="489"/>
        <end position="499"/>
    </location>
</feature>
<dbReference type="GO" id="GO:0016020">
    <property type="term" value="C:membrane"/>
    <property type="evidence" value="ECO:0007669"/>
    <property type="project" value="UniProtKB-SubCell"/>
</dbReference>
<feature type="domain" description="Endoplasmic reticulum vesicle transporter N-terminal" evidence="8">
    <location>
        <begin position="4"/>
        <end position="92"/>
    </location>
</feature>
<keyword evidence="2 6" id="KW-0812">Transmembrane</keyword>
<protein>
    <recommendedName>
        <fullName evidence="10">Thioredoxin domain-containing protein</fullName>
    </recommendedName>
</protein>
<sequence length="659" mass="73355">MVSLKSVHVYGRVPSDLSKSTNSGGCLSLVAIALMGVLLVGNVLEFMQVKVSRQVEFDSELDDEITVRFNVTVPHLPCAYVSVEVVDALGTNVFNFTKGLKKFRLDATTADAPHKKLPYVERLHHRFYIPANVPGAASFFETTRSLDPVQVETEDEFAQALRTHRAVIAIYGVHWCEFTQIVLAEAGKLRQQVASARLSRFVEVVFVNCTNSAPHMSSSFAESRPELFRSDAYNSAAKRMYISGMKAESLCYKHHAIAYPTVRIYTEHSQLNAVEYVGKPEAAQIFSATRLILGKKDLKEEGDVLSPSEAVKELVSKAEPYMKRANGFGRGDKSSLDKDPERKQKITDFANEIRGLGESADAILALMQETVSITIGKAAVEAAADGFEGCELQGDMQLSRVPSSLRIAALASDQSIDPMLVNMSHFISDFRFGSDVRFEAAEAVRQDALMRERAVAKTKARIEQRASRRAKRRLEAAQGKVDSGKRESEEDARQEEEDQLALAQAIRAEKEAQEEMVRAGWALKAQEEKLQRKLEDSKEFRKLHLEPLSQQRFFSSVVYDEYTHYLKVVPASFGFADGTEADVYLYTTSNRVASRFGVDPRIIFSINLSPLRLIVKEETQTTVDFLSHTVAVIGGLFAVFGMVDGIIFRTGEMMGKKII</sequence>
<proteinExistence type="predicted"/>
<gene>
    <name evidence="9" type="ORF">PCAR00345_LOCUS4487</name>
</gene>
<organism evidence="9">
    <name type="scientific">Chrysotila carterae</name>
    <name type="common">Marine alga</name>
    <name type="synonym">Syracosphaera carterae</name>
    <dbReference type="NCBI Taxonomy" id="13221"/>
    <lineage>
        <taxon>Eukaryota</taxon>
        <taxon>Haptista</taxon>
        <taxon>Haptophyta</taxon>
        <taxon>Prymnesiophyceae</taxon>
        <taxon>Isochrysidales</taxon>
        <taxon>Isochrysidaceae</taxon>
        <taxon>Chrysotila</taxon>
    </lineage>
</organism>
<accession>A0A7S4ETW6</accession>
<dbReference type="PANTHER" id="PTHR10984:SF37">
    <property type="entry name" value="PROTEIN DISULFIDE-ISOMERASE 5-3"/>
    <property type="match status" value="1"/>
</dbReference>
<dbReference type="EMBL" id="HBIZ01007798">
    <property type="protein sequence ID" value="CAE0751902.1"/>
    <property type="molecule type" value="Transcribed_RNA"/>
</dbReference>
<dbReference type="InterPro" id="IPR012936">
    <property type="entry name" value="Erv_C"/>
</dbReference>
<keyword evidence="4 6" id="KW-0472">Membrane</keyword>
<feature type="region of interest" description="Disordered" evidence="5">
    <location>
        <begin position="460"/>
        <end position="499"/>
    </location>
</feature>
<evidence type="ECO:0000256" key="2">
    <source>
        <dbReference type="ARBA" id="ARBA00022692"/>
    </source>
</evidence>
<dbReference type="InterPro" id="IPR039542">
    <property type="entry name" value="Erv_N"/>
</dbReference>
<evidence type="ECO:0008006" key="10">
    <source>
        <dbReference type="Google" id="ProtNLM"/>
    </source>
</evidence>
<reference evidence="9" key="1">
    <citation type="submission" date="2021-01" db="EMBL/GenBank/DDBJ databases">
        <authorList>
            <person name="Corre E."/>
            <person name="Pelletier E."/>
            <person name="Niang G."/>
            <person name="Scheremetjew M."/>
            <person name="Finn R."/>
            <person name="Kale V."/>
            <person name="Holt S."/>
            <person name="Cochrane G."/>
            <person name="Meng A."/>
            <person name="Brown T."/>
            <person name="Cohen L."/>
        </authorList>
    </citation>
    <scope>NUCLEOTIDE SEQUENCE</scope>
    <source>
        <strain evidence="9">CCMP645</strain>
    </source>
</reference>
<comment type="subcellular location">
    <subcellularLocation>
        <location evidence="1">Membrane</location>
    </subcellularLocation>
</comment>